<dbReference type="SUPFAM" id="SSF54593">
    <property type="entry name" value="Glyoxalase/Bleomycin resistance protein/Dihydroxybiphenyl dioxygenase"/>
    <property type="match status" value="1"/>
</dbReference>
<dbReference type="RefSeq" id="WP_057768955.1">
    <property type="nucleotide sequence ID" value="NZ_JQAT01000002.1"/>
</dbReference>
<dbReference type="PATRIC" id="fig|81857.3.peg.1103"/>
<comment type="caution">
    <text evidence="2">The sequence shown here is derived from an EMBL/GenBank/DDBJ whole genome shotgun (WGS) entry which is preliminary data.</text>
</comment>
<dbReference type="OrthoDB" id="9802805at2"/>
<dbReference type="Pfam" id="PF00903">
    <property type="entry name" value="Glyoxalase"/>
    <property type="match status" value="1"/>
</dbReference>
<evidence type="ECO:0000259" key="1">
    <source>
        <dbReference type="PROSITE" id="PS51819"/>
    </source>
</evidence>
<sequence>MRVRQFDELTLTVRDRDHSVRWYHEVFDLPIVHLADGRSGVMAGKQEIIFQTLDHLPTKTATEPAIGSAQFALIVRDKVEDVLDHFNNYMVQVVVAPHDEERAHGMATVMTIYDLDQNLIDIVIYHDYH</sequence>
<accession>A0A0R2FJR9</accession>
<proteinExistence type="predicted"/>
<dbReference type="Gene3D" id="3.10.180.10">
    <property type="entry name" value="2,3-Dihydroxybiphenyl 1,2-Dioxygenase, domain 1"/>
    <property type="match status" value="1"/>
</dbReference>
<protein>
    <recommendedName>
        <fullName evidence="1">VOC domain-containing protein</fullName>
    </recommendedName>
</protein>
<dbReference type="AlphaFoldDB" id="A0A0R2FJR9"/>
<dbReference type="PROSITE" id="PS51819">
    <property type="entry name" value="VOC"/>
    <property type="match status" value="1"/>
</dbReference>
<keyword evidence="4" id="KW-1185">Reference proteome</keyword>
<dbReference type="InterPro" id="IPR037523">
    <property type="entry name" value="VOC_core"/>
</dbReference>
<dbReference type="EMBL" id="JQAZ01000002">
    <property type="protein sequence ID" value="KRN32701.1"/>
    <property type="molecule type" value="Genomic_DNA"/>
</dbReference>
<gene>
    <name evidence="2" type="ORF">IV38_GL001097</name>
    <name evidence="3" type="ORF">IV40_GL000756</name>
</gene>
<evidence type="ECO:0000313" key="3">
    <source>
        <dbReference type="EMBL" id="KRN32701.1"/>
    </source>
</evidence>
<dbReference type="STRING" id="81857.IV38_GL001097"/>
<evidence type="ECO:0000313" key="4">
    <source>
        <dbReference type="Proteomes" id="UP000051645"/>
    </source>
</evidence>
<evidence type="ECO:0000313" key="5">
    <source>
        <dbReference type="Proteomes" id="UP000051751"/>
    </source>
</evidence>
<dbReference type="InterPro" id="IPR029068">
    <property type="entry name" value="Glyas_Bleomycin-R_OHBP_Dase"/>
</dbReference>
<organism evidence="2 5">
    <name type="scientific">Lactobacillus selangorensis</name>
    <dbReference type="NCBI Taxonomy" id="81857"/>
    <lineage>
        <taxon>Bacteria</taxon>
        <taxon>Bacillati</taxon>
        <taxon>Bacillota</taxon>
        <taxon>Bacilli</taxon>
        <taxon>Lactobacillales</taxon>
        <taxon>Lactobacillaceae</taxon>
        <taxon>Lactobacillus</taxon>
    </lineage>
</organism>
<dbReference type="Proteomes" id="UP000051751">
    <property type="component" value="Unassembled WGS sequence"/>
</dbReference>
<reference evidence="4 5" key="1">
    <citation type="journal article" date="2015" name="Genome Announc.">
        <title>Expanding the biotechnology potential of lactobacilli through comparative genomics of 213 strains and associated genera.</title>
        <authorList>
            <person name="Sun Z."/>
            <person name="Harris H.M."/>
            <person name="McCann A."/>
            <person name="Guo C."/>
            <person name="Argimon S."/>
            <person name="Zhang W."/>
            <person name="Yang X."/>
            <person name="Jeffery I.B."/>
            <person name="Cooney J.C."/>
            <person name="Kagawa T.F."/>
            <person name="Liu W."/>
            <person name="Song Y."/>
            <person name="Salvetti E."/>
            <person name="Wrobel A."/>
            <person name="Rasinkangas P."/>
            <person name="Parkhill J."/>
            <person name="Rea M.C."/>
            <person name="O'Sullivan O."/>
            <person name="Ritari J."/>
            <person name="Douillard F.P."/>
            <person name="Paul Ross R."/>
            <person name="Yang R."/>
            <person name="Briner A.E."/>
            <person name="Felis G.E."/>
            <person name="de Vos W.M."/>
            <person name="Barrangou R."/>
            <person name="Klaenhammer T.R."/>
            <person name="Caufield P.W."/>
            <person name="Cui Y."/>
            <person name="Zhang H."/>
            <person name="O'Toole P.W."/>
        </authorList>
    </citation>
    <scope>NUCLEOTIDE SEQUENCE [LARGE SCALE GENOMIC DNA]</scope>
    <source>
        <strain evidence="2 5">ATCC BAA-66</strain>
        <strain evidence="3 4">DSM 13344</strain>
    </source>
</reference>
<name>A0A0R2FJR9_9LACO</name>
<dbReference type="Proteomes" id="UP000051645">
    <property type="component" value="Unassembled WGS sequence"/>
</dbReference>
<dbReference type="EMBL" id="JQAT01000002">
    <property type="protein sequence ID" value="KRN28889.1"/>
    <property type="molecule type" value="Genomic_DNA"/>
</dbReference>
<evidence type="ECO:0000313" key="2">
    <source>
        <dbReference type="EMBL" id="KRN28889.1"/>
    </source>
</evidence>
<dbReference type="InterPro" id="IPR004360">
    <property type="entry name" value="Glyas_Fos-R_dOase_dom"/>
</dbReference>
<feature type="domain" description="VOC" evidence="1">
    <location>
        <begin position="5"/>
        <end position="125"/>
    </location>
</feature>